<dbReference type="Pfam" id="PF05739">
    <property type="entry name" value="SNARE"/>
    <property type="match status" value="1"/>
</dbReference>
<dbReference type="Proteomes" id="UP001165289">
    <property type="component" value="Unassembled WGS sequence"/>
</dbReference>
<evidence type="ECO:0000256" key="1">
    <source>
        <dbReference type="ARBA" id="ARBA00009063"/>
    </source>
</evidence>
<dbReference type="InterPro" id="IPR045242">
    <property type="entry name" value="Syntaxin"/>
</dbReference>
<evidence type="ECO:0000256" key="2">
    <source>
        <dbReference type="SAM" id="Coils"/>
    </source>
</evidence>
<dbReference type="AlphaFoldDB" id="A0AAV7KHW4"/>
<name>A0AAV7KHW4_9METZ</name>
<evidence type="ECO:0000256" key="3">
    <source>
        <dbReference type="SAM" id="Phobius"/>
    </source>
</evidence>
<evidence type="ECO:0000313" key="5">
    <source>
        <dbReference type="EMBL" id="KAI6660295.1"/>
    </source>
</evidence>
<dbReference type="GO" id="GO:0006906">
    <property type="term" value="P:vesicle fusion"/>
    <property type="evidence" value="ECO:0007669"/>
    <property type="project" value="TreeGrafter"/>
</dbReference>
<reference evidence="5 6" key="1">
    <citation type="journal article" date="2023" name="BMC Biol.">
        <title>The compact genome of the sponge Oopsacas minuta (Hexactinellida) is lacking key metazoan core genes.</title>
        <authorList>
            <person name="Santini S."/>
            <person name="Schenkelaars Q."/>
            <person name="Jourda C."/>
            <person name="Duchesne M."/>
            <person name="Belahbib H."/>
            <person name="Rocher C."/>
            <person name="Selva M."/>
            <person name="Riesgo A."/>
            <person name="Vervoort M."/>
            <person name="Leys S.P."/>
            <person name="Kodjabachian L."/>
            <person name="Le Bivic A."/>
            <person name="Borchiellini C."/>
            <person name="Claverie J.M."/>
            <person name="Renard E."/>
        </authorList>
    </citation>
    <scope>NUCLEOTIDE SEQUENCE [LARGE SCALE GENOMIC DNA]</scope>
    <source>
        <strain evidence="5">SPO-2</strain>
    </source>
</reference>
<keyword evidence="3" id="KW-1133">Transmembrane helix</keyword>
<dbReference type="GO" id="GO:0006886">
    <property type="term" value="P:intracellular protein transport"/>
    <property type="evidence" value="ECO:0007669"/>
    <property type="project" value="TreeGrafter"/>
</dbReference>
<feature type="coiled-coil region" evidence="2">
    <location>
        <begin position="21"/>
        <end position="121"/>
    </location>
</feature>
<accession>A0AAV7KHW4</accession>
<evidence type="ECO:0000313" key="6">
    <source>
        <dbReference type="Proteomes" id="UP001165289"/>
    </source>
</evidence>
<dbReference type="InterPro" id="IPR006011">
    <property type="entry name" value="Syntaxin_N"/>
</dbReference>
<keyword evidence="3" id="KW-0812">Transmembrane</keyword>
<dbReference type="InterPro" id="IPR000727">
    <property type="entry name" value="T_SNARE_dom"/>
</dbReference>
<feature type="domain" description="T-SNARE coiled-coil homology" evidence="4">
    <location>
        <begin position="166"/>
        <end position="228"/>
    </location>
</feature>
<dbReference type="Gene3D" id="1.20.5.110">
    <property type="match status" value="1"/>
</dbReference>
<dbReference type="PANTHER" id="PTHR19957:SF38">
    <property type="entry name" value="LD27581P"/>
    <property type="match status" value="1"/>
</dbReference>
<dbReference type="GO" id="GO:0012505">
    <property type="term" value="C:endomembrane system"/>
    <property type="evidence" value="ECO:0007669"/>
    <property type="project" value="TreeGrafter"/>
</dbReference>
<dbReference type="SUPFAM" id="SSF47661">
    <property type="entry name" value="t-snare proteins"/>
    <property type="match status" value="1"/>
</dbReference>
<dbReference type="GO" id="GO:0048278">
    <property type="term" value="P:vesicle docking"/>
    <property type="evidence" value="ECO:0007669"/>
    <property type="project" value="TreeGrafter"/>
</dbReference>
<sequence>MHYTAYQDTPDNSKMDIDRLANLLSQNIQHITRNVAEMEKMIKKLGTPDASRIRSELSYLKEDTTSLLKMTRDDLEKFENQVRQSGDRTRKMQLDRIKANFKQTIERFKQAQETLLRKERESIARERATSGLDSIDPSFHNEERNLLIPQDRLAQTQAQVRDQEQIAQLEEREIALRQIETDILGLNDMFRDIGIMIQDQGHLIDNIEAHVETANLAVNKGEKEIIKAHRYKKSSRKLTFVIICIILGVFIVVIVIILIVLAIAGVFNHK</sequence>
<dbReference type="GO" id="GO:0000149">
    <property type="term" value="F:SNARE binding"/>
    <property type="evidence" value="ECO:0007669"/>
    <property type="project" value="TreeGrafter"/>
</dbReference>
<dbReference type="PROSITE" id="PS50192">
    <property type="entry name" value="T_SNARE"/>
    <property type="match status" value="1"/>
</dbReference>
<keyword evidence="3" id="KW-0472">Membrane</keyword>
<protein>
    <submittedName>
        <fullName evidence="5">Syntaxin</fullName>
    </submittedName>
</protein>
<dbReference type="GO" id="GO:0005484">
    <property type="term" value="F:SNAP receptor activity"/>
    <property type="evidence" value="ECO:0007669"/>
    <property type="project" value="TreeGrafter"/>
</dbReference>
<comment type="caution">
    <text evidence="5">The sequence shown here is derived from an EMBL/GenBank/DDBJ whole genome shotgun (WGS) entry which is preliminary data.</text>
</comment>
<dbReference type="Pfam" id="PF14523">
    <property type="entry name" value="Syntaxin_2"/>
    <property type="match status" value="1"/>
</dbReference>
<proteinExistence type="inferred from homology"/>
<dbReference type="EMBL" id="JAKMXF010000033">
    <property type="protein sequence ID" value="KAI6660295.1"/>
    <property type="molecule type" value="Genomic_DNA"/>
</dbReference>
<comment type="similarity">
    <text evidence="1">Belongs to the syntaxin family.</text>
</comment>
<dbReference type="GO" id="GO:0031201">
    <property type="term" value="C:SNARE complex"/>
    <property type="evidence" value="ECO:0007669"/>
    <property type="project" value="TreeGrafter"/>
</dbReference>
<evidence type="ECO:0000259" key="4">
    <source>
        <dbReference type="PROSITE" id="PS50192"/>
    </source>
</evidence>
<dbReference type="SMART" id="SM00397">
    <property type="entry name" value="t_SNARE"/>
    <property type="match status" value="1"/>
</dbReference>
<feature type="transmembrane region" description="Helical" evidence="3">
    <location>
        <begin position="238"/>
        <end position="267"/>
    </location>
</feature>
<gene>
    <name evidence="5" type="ORF">LOD99_13883</name>
</gene>
<organism evidence="5 6">
    <name type="scientific">Oopsacas minuta</name>
    <dbReference type="NCBI Taxonomy" id="111878"/>
    <lineage>
        <taxon>Eukaryota</taxon>
        <taxon>Metazoa</taxon>
        <taxon>Porifera</taxon>
        <taxon>Hexactinellida</taxon>
        <taxon>Hexasterophora</taxon>
        <taxon>Lyssacinosida</taxon>
        <taxon>Leucopsacidae</taxon>
        <taxon>Oopsacas</taxon>
    </lineage>
</organism>
<dbReference type="InterPro" id="IPR010989">
    <property type="entry name" value="SNARE"/>
</dbReference>
<keyword evidence="2" id="KW-0175">Coiled coil</keyword>
<keyword evidence="6" id="KW-1185">Reference proteome</keyword>
<dbReference type="SMART" id="SM00503">
    <property type="entry name" value="SynN"/>
    <property type="match status" value="1"/>
</dbReference>
<dbReference type="Gene3D" id="1.20.58.70">
    <property type="match status" value="1"/>
</dbReference>
<dbReference type="PANTHER" id="PTHR19957">
    <property type="entry name" value="SYNTAXIN"/>
    <property type="match status" value="1"/>
</dbReference>